<keyword evidence="1" id="KW-0812">Transmembrane</keyword>
<sequence length="245" mass="27568">MERASVSASLPWEAHLTFFSFMIRVFLGLLASADVYTDVNFIMLAYISGWPLWILAAMVFVTGVLIALYFGAAICHFFIVSKTEKKNQKDTDWQNYVSALLKLLHFEFLIVDIDEDTAWEADLTPFVNAFPSAYMSGSSVLGVRLSMVYIATASWTNGNPEWNHVNGEMVISSGLVVEQDLFEAGGVKQTLWVEGGRNARLQTFRICINCINRLTATSKQPPSMEAHVLHGMNLFHVWKFREEPA</sequence>
<gene>
    <name evidence="2" type="ORF">AK812_SmicGene44634</name>
</gene>
<dbReference type="OrthoDB" id="412442at2759"/>
<comment type="caution">
    <text evidence="2">The sequence shown here is derived from an EMBL/GenBank/DDBJ whole genome shotgun (WGS) entry which is preliminary data.</text>
</comment>
<dbReference type="Proteomes" id="UP000186817">
    <property type="component" value="Unassembled WGS sequence"/>
</dbReference>
<reference evidence="2 3" key="1">
    <citation type="submission" date="2016-02" db="EMBL/GenBank/DDBJ databases">
        <title>Genome analysis of coral dinoflagellate symbionts highlights evolutionary adaptations to a symbiotic lifestyle.</title>
        <authorList>
            <person name="Aranda M."/>
            <person name="Li Y."/>
            <person name="Liew Y.J."/>
            <person name="Baumgarten S."/>
            <person name="Simakov O."/>
            <person name="Wilson M."/>
            <person name="Piel J."/>
            <person name="Ashoor H."/>
            <person name="Bougouffa S."/>
            <person name="Bajic V.B."/>
            <person name="Ryu T."/>
            <person name="Ravasi T."/>
            <person name="Bayer T."/>
            <person name="Micklem G."/>
            <person name="Kim H."/>
            <person name="Bhak J."/>
            <person name="Lajeunesse T.C."/>
            <person name="Voolstra C.R."/>
        </authorList>
    </citation>
    <scope>NUCLEOTIDE SEQUENCE [LARGE SCALE GENOMIC DNA]</scope>
    <source>
        <strain evidence="2 3">CCMP2467</strain>
    </source>
</reference>
<feature type="transmembrane region" description="Helical" evidence="1">
    <location>
        <begin position="53"/>
        <end position="79"/>
    </location>
</feature>
<name>A0A1Q9BY95_SYMMI</name>
<organism evidence="2 3">
    <name type="scientific">Symbiodinium microadriaticum</name>
    <name type="common">Dinoflagellate</name>
    <name type="synonym">Zooxanthella microadriatica</name>
    <dbReference type="NCBI Taxonomy" id="2951"/>
    <lineage>
        <taxon>Eukaryota</taxon>
        <taxon>Sar</taxon>
        <taxon>Alveolata</taxon>
        <taxon>Dinophyceae</taxon>
        <taxon>Suessiales</taxon>
        <taxon>Symbiodiniaceae</taxon>
        <taxon>Symbiodinium</taxon>
    </lineage>
</organism>
<protein>
    <submittedName>
        <fullName evidence="2">Uncharacterized protein</fullName>
    </submittedName>
</protein>
<accession>A0A1Q9BY95</accession>
<dbReference type="AlphaFoldDB" id="A0A1Q9BY95"/>
<dbReference type="EMBL" id="LSRX01002411">
    <property type="protein sequence ID" value="OLP75550.1"/>
    <property type="molecule type" value="Genomic_DNA"/>
</dbReference>
<evidence type="ECO:0000313" key="3">
    <source>
        <dbReference type="Proteomes" id="UP000186817"/>
    </source>
</evidence>
<keyword evidence="3" id="KW-1185">Reference proteome</keyword>
<proteinExistence type="predicted"/>
<keyword evidence="1" id="KW-1133">Transmembrane helix</keyword>
<keyword evidence="1" id="KW-0472">Membrane</keyword>
<evidence type="ECO:0000256" key="1">
    <source>
        <dbReference type="SAM" id="Phobius"/>
    </source>
</evidence>
<evidence type="ECO:0000313" key="2">
    <source>
        <dbReference type="EMBL" id="OLP75550.1"/>
    </source>
</evidence>